<name>A0A1H6AJX2_9ACTN</name>
<protein>
    <submittedName>
        <fullName evidence="1">Uncharacterized protein</fullName>
    </submittedName>
</protein>
<organism evidence="1 2">
    <name type="scientific">Thermomonospora echinospora</name>
    <dbReference type="NCBI Taxonomy" id="1992"/>
    <lineage>
        <taxon>Bacteria</taxon>
        <taxon>Bacillati</taxon>
        <taxon>Actinomycetota</taxon>
        <taxon>Actinomycetes</taxon>
        <taxon>Streptosporangiales</taxon>
        <taxon>Thermomonosporaceae</taxon>
        <taxon>Thermomonospora</taxon>
    </lineage>
</organism>
<reference evidence="2" key="1">
    <citation type="submission" date="2016-10" db="EMBL/GenBank/DDBJ databases">
        <authorList>
            <person name="Varghese N."/>
            <person name="Submissions S."/>
        </authorList>
    </citation>
    <scope>NUCLEOTIDE SEQUENCE [LARGE SCALE GENOMIC DNA]</scope>
    <source>
        <strain evidence="2">DSM 43163</strain>
    </source>
</reference>
<dbReference type="EMBL" id="FNVO01000005">
    <property type="protein sequence ID" value="SEG48702.1"/>
    <property type="molecule type" value="Genomic_DNA"/>
</dbReference>
<dbReference type="OrthoDB" id="3442113at2"/>
<proteinExistence type="predicted"/>
<dbReference type="Proteomes" id="UP000236723">
    <property type="component" value="Unassembled WGS sequence"/>
</dbReference>
<dbReference type="RefSeq" id="WP_146087393.1">
    <property type="nucleotide sequence ID" value="NZ_FNVO01000005.1"/>
</dbReference>
<dbReference type="AlphaFoldDB" id="A0A1H6AJX2"/>
<accession>A0A1H6AJX2</accession>
<keyword evidence="2" id="KW-1185">Reference proteome</keyword>
<sequence length="774" mass="84409">MGSRMALLLHAIGAGDLGIDWRGETTAPVDIEGDPDATGKQRRPLRKVFGGLAEAGIPIDAVALIATRNGNPFGDEPFTEHARRIRERLRSPEGLFGRRFSADRVRVVEVASPAMRHTVRPVAETLDELAPGTCLVTSGVGSYALGAGALLAAIEADVPVSLVPVDDVSAVYRLKELVSPAEPLRAWLVRHRFWDELAELCPEDAKVWRLLAARQRGDVTAARQARAAGGAPGLSSGQLGKLTEPWQTVQAAFFERVARGEAIDQSLLRTWYGHRLAGRLKKERDRLPPRTVAMVSELVDALNHREEGRRGGAALIDQARQRLPLTADGGCAAMLQDTELTNFYRDAATHSAHLREPGAEMRPLPRTVIDQADAWEGGDFVPALLATRGLPPWPVLGSGDVLALMGVGLPHHDDPTDEQGRRALHEVISWASGRRDRLARRGRIRLRLLASAETMQRAESQVSLALSMAPEGTIDARVLGPLPVEPGAAARIREAVLRSLADEGSPTGRFGSSSLRDVDEVVLVANPGKPVILNGMIAAGVEWSLTAACPLQVIELTRDHGVTSLARDGDRILCRLGLDHQLARLAGYALARLDTRTAWQLLGHGSPALADVRKTTARLHHDLHADPGPSVDLAQRRALARRRLTLIAHVLADRPWPACYLAVEALRPNLFDWPTWNALLSLREEARPFRELNRLRNQTPYAHLLSRMRQSNRRRPELPPSPQRVTDLLTQAIAALRAPAPSPLNDHKLVTDYDRLRTALAGLSASPREGSSRS</sequence>
<evidence type="ECO:0000313" key="1">
    <source>
        <dbReference type="EMBL" id="SEG48702.1"/>
    </source>
</evidence>
<gene>
    <name evidence="1" type="ORF">SAMN04489712_105491</name>
</gene>
<evidence type="ECO:0000313" key="2">
    <source>
        <dbReference type="Proteomes" id="UP000236723"/>
    </source>
</evidence>